<evidence type="ECO:0000313" key="2">
    <source>
        <dbReference type="EMBL" id="MFC4200502.1"/>
    </source>
</evidence>
<dbReference type="SMART" id="SM00463">
    <property type="entry name" value="SMR"/>
    <property type="match status" value="1"/>
</dbReference>
<dbReference type="Pfam" id="PF01713">
    <property type="entry name" value="Smr"/>
    <property type="match status" value="1"/>
</dbReference>
<reference evidence="3" key="1">
    <citation type="journal article" date="2019" name="Int. J. Syst. Evol. Microbiol.">
        <title>The Global Catalogue of Microorganisms (GCM) 10K type strain sequencing project: providing services to taxonomists for standard genome sequencing and annotation.</title>
        <authorList>
            <consortium name="The Broad Institute Genomics Platform"/>
            <consortium name="The Broad Institute Genome Sequencing Center for Infectious Disease"/>
            <person name="Wu L."/>
            <person name="Ma J."/>
        </authorList>
    </citation>
    <scope>NUCLEOTIDE SEQUENCE [LARGE SCALE GENOMIC DNA]</scope>
    <source>
        <strain evidence="3">LMG 24813</strain>
    </source>
</reference>
<evidence type="ECO:0000259" key="1">
    <source>
        <dbReference type="PROSITE" id="PS50828"/>
    </source>
</evidence>
<dbReference type="RefSeq" id="WP_217964249.1">
    <property type="nucleotide sequence ID" value="NZ_JAHTBN010000003.1"/>
</dbReference>
<comment type="caution">
    <text evidence="2">The sequence shown here is derived from an EMBL/GenBank/DDBJ whole genome shotgun (WGS) entry which is preliminary data.</text>
</comment>
<sequence length="167" mass="17817">MIPIGDTRRALLPPVPAASARELRLRREAAAGQAAPVPAAVSDHYVPAAAARDASSFLRAGCGPDLLKGLRRGKWAIGATLDLHGSTLDEARQRLDQFLQSCLTHQVRCVCVIHGKGHGSRRGEPVLKTTVRHWLAQLDCVQAYVECREEDGGSGAVQVLLRAGADA</sequence>
<dbReference type="EMBL" id="JBHSBV010000002">
    <property type="protein sequence ID" value="MFC4200502.1"/>
    <property type="molecule type" value="Genomic_DNA"/>
</dbReference>
<feature type="domain" description="Smr" evidence="1">
    <location>
        <begin position="81"/>
        <end position="162"/>
    </location>
</feature>
<organism evidence="2 3">
    <name type="scientific">Candidimonas humi</name>
    <dbReference type="NCBI Taxonomy" id="683355"/>
    <lineage>
        <taxon>Bacteria</taxon>
        <taxon>Pseudomonadati</taxon>
        <taxon>Pseudomonadota</taxon>
        <taxon>Betaproteobacteria</taxon>
        <taxon>Burkholderiales</taxon>
        <taxon>Alcaligenaceae</taxon>
        <taxon>Candidimonas</taxon>
    </lineage>
</organism>
<dbReference type="PROSITE" id="PS50828">
    <property type="entry name" value="SMR"/>
    <property type="match status" value="1"/>
</dbReference>
<protein>
    <submittedName>
        <fullName evidence="2">Smr/MutS family protein</fullName>
    </submittedName>
</protein>
<accession>A0ABV8NYB7</accession>
<evidence type="ECO:0000313" key="3">
    <source>
        <dbReference type="Proteomes" id="UP001595848"/>
    </source>
</evidence>
<proteinExistence type="predicted"/>
<gene>
    <name evidence="2" type="ORF">ACFOY1_06010</name>
</gene>
<name>A0ABV8NYB7_9BURK</name>
<dbReference type="PANTHER" id="PTHR35562:SF2">
    <property type="entry name" value="DNA ENDONUCLEASE SMRA-RELATED"/>
    <property type="match status" value="1"/>
</dbReference>
<keyword evidence="3" id="KW-1185">Reference proteome</keyword>
<dbReference type="InterPro" id="IPR002625">
    <property type="entry name" value="Smr_dom"/>
</dbReference>
<dbReference type="PANTHER" id="PTHR35562">
    <property type="entry name" value="DNA ENDONUCLEASE SMRA-RELATED"/>
    <property type="match status" value="1"/>
</dbReference>
<dbReference type="Proteomes" id="UP001595848">
    <property type="component" value="Unassembled WGS sequence"/>
</dbReference>